<dbReference type="GO" id="GO:0005929">
    <property type="term" value="C:cilium"/>
    <property type="evidence" value="ECO:0007669"/>
    <property type="project" value="GOC"/>
</dbReference>
<reference evidence="1" key="1">
    <citation type="submission" date="2023-01" db="EMBL/GenBank/DDBJ databases">
        <title>Genome assembly of the deep-sea coral Lophelia pertusa.</title>
        <authorList>
            <person name="Herrera S."/>
            <person name="Cordes E."/>
        </authorList>
    </citation>
    <scope>NUCLEOTIDE SEQUENCE</scope>
    <source>
        <strain evidence="1">USNM1676648</strain>
        <tissue evidence="1">Polyp</tissue>
    </source>
</reference>
<comment type="caution">
    <text evidence="1">The sequence shown here is derived from an EMBL/GenBank/DDBJ whole genome shotgun (WGS) entry which is preliminary data.</text>
</comment>
<dbReference type="InterPro" id="IPR040364">
    <property type="entry name" value="TTC21A/TTC21B"/>
</dbReference>
<evidence type="ECO:0000313" key="2">
    <source>
        <dbReference type="Proteomes" id="UP001163046"/>
    </source>
</evidence>
<dbReference type="GO" id="GO:0035721">
    <property type="term" value="P:intraciliary retrograde transport"/>
    <property type="evidence" value="ECO:0007669"/>
    <property type="project" value="TreeGrafter"/>
</dbReference>
<protein>
    <submittedName>
        <fullName evidence="1">Tetratricopeptide repeat protein 21B</fullName>
    </submittedName>
</protein>
<name>A0A9W9ZS07_9CNID</name>
<dbReference type="GO" id="GO:0061512">
    <property type="term" value="P:protein localization to cilium"/>
    <property type="evidence" value="ECO:0007669"/>
    <property type="project" value="TreeGrafter"/>
</dbReference>
<gene>
    <name evidence="1" type="primary">TTC21B_2</name>
    <name evidence="1" type="ORF">OS493_006841</name>
</gene>
<dbReference type="Pfam" id="PF25058">
    <property type="entry name" value="ARM_TT21"/>
    <property type="match status" value="1"/>
</dbReference>
<dbReference type="EMBL" id="MU825875">
    <property type="protein sequence ID" value="KAJ7386812.1"/>
    <property type="molecule type" value="Genomic_DNA"/>
</dbReference>
<dbReference type="OrthoDB" id="10000549at2759"/>
<evidence type="ECO:0000313" key="1">
    <source>
        <dbReference type="EMBL" id="KAJ7386812.1"/>
    </source>
</evidence>
<accession>A0A9W9ZS07</accession>
<dbReference type="AlphaFoldDB" id="A0A9W9ZS07"/>
<proteinExistence type="predicted"/>
<dbReference type="GO" id="GO:0030991">
    <property type="term" value="C:intraciliary transport particle A"/>
    <property type="evidence" value="ECO:0007669"/>
    <property type="project" value="TreeGrafter"/>
</dbReference>
<sequence>MGHPEESVNTMHAAMNLPGVKKAAPKAQGKKTSITSSDRAAVFLELADAHMEAGQLHEATKVMQDALDEFRGTPEEVRVQICNADPGVKEWQKRRWQRYNLHHRKDKRLYASVYRELVDKNPSPHTCLLLGDA</sequence>
<dbReference type="PANTHER" id="PTHR14699">
    <property type="entry name" value="STI2 PROTEIN-RELATED"/>
    <property type="match status" value="1"/>
</dbReference>
<keyword evidence="2" id="KW-1185">Reference proteome</keyword>
<organism evidence="1 2">
    <name type="scientific">Desmophyllum pertusum</name>
    <dbReference type="NCBI Taxonomy" id="174260"/>
    <lineage>
        <taxon>Eukaryota</taxon>
        <taxon>Metazoa</taxon>
        <taxon>Cnidaria</taxon>
        <taxon>Anthozoa</taxon>
        <taxon>Hexacorallia</taxon>
        <taxon>Scleractinia</taxon>
        <taxon>Caryophylliina</taxon>
        <taxon>Caryophylliidae</taxon>
        <taxon>Desmophyllum</taxon>
    </lineage>
</organism>
<dbReference type="Proteomes" id="UP001163046">
    <property type="component" value="Unassembled WGS sequence"/>
</dbReference>
<dbReference type="PANTHER" id="PTHR14699:SF0">
    <property type="entry name" value="TETRATRICOPEPTIDE REPEAT PROTEIN 21 HOMOLOG"/>
    <property type="match status" value="1"/>
</dbReference>